<dbReference type="RefSeq" id="WP_014183742.1">
    <property type="nucleotide sequence ID" value="NC_016584.1"/>
</dbReference>
<proteinExistence type="predicted"/>
<reference evidence="4" key="1">
    <citation type="submission" date="2011-11" db="EMBL/GenBank/DDBJ databases">
        <title>Complete sequence of Desulfosporosinus orientis DSM 765.</title>
        <authorList>
            <person name="Lucas S."/>
            <person name="Han J."/>
            <person name="Lapidus A."/>
            <person name="Cheng J.-F."/>
            <person name="Goodwin L."/>
            <person name="Pitluck S."/>
            <person name="Peters L."/>
            <person name="Ovchinnikova G."/>
            <person name="Teshima H."/>
            <person name="Detter J.C."/>
            <person name="Han C."/>
            <person name="Tapia R."/>
            <person name="Land M."/>
            <person name="Hauser L."/>
            <person name="Kyrpides N."/>
            <person name="Ivanova N."/>
            <person name="Pagani I."/>
            <person name="Pester M."/>
            <person name="Spring S."/>
            <person name="Ollivier B."/>
            <person name="Rattei T."/>
            <person name="Klenk H.-P."/>
            <person name="Wagner M."/>
            <person name="Loy A."/>
            <person name="Woyke T."/>
        </authorList>
    </citation>
    <scope>NUCLEOTIDE SEQUENCE [LARGE SCALE GENOMIC DNA]</scope>
    <source>
        <strain evidence="4">ATCC 19365 / DSM 765 / NCIMB 8382 / VKM B-1628</strain>
    </source>
</reference>
<dbReference type="OrthoDB" id="56827at2"/>
<dbReference type="InterPro" id="IPR000836">
    <property type="entry name" value="PRTase_dom"/>
</dbReference>
<dbReference type="PATRIC" id="fig|768706.3.peg.1241"/>
<dbReference type="CDD" id="cd06223">
    <property type="entry name" value="PRTases_typeI"/>
    <property type="match status" value="1"/>
</dbReference>
<dbReference type="AlphaFoldDB" id="G7WEN0"/>
<dbReference type="SUPFAM" id="SSF53271">
    <property type="entry name" value="PRTase-like"/>
    <property type="match status" value="1"/>
</dbReference>
<dbReference type="InterPro" id="IPR011214">
    <property type="entry name" value="UCP020967"/>
</dbReference>
<dbReference type="HOGENOM" id="CLU_048544_1_0_9"/>
<dbReference type="eggNOG" id="COG0503">
    <property type="taxonomic scope" value="Bacteria"/>
</dbReference>
<sequence length="468" mass="52880">MNNTISSVCLPKTYTYDVEGQRVLVALTGNPFNYDPQTLYSLAARRNKKRGFLFVSKVLGKHVPVNPYVPLLAGINLGAHFIEKIHGVHQVDVQAVVEAVKKNEQTKEVYARVISQPRFVLPRETLFIGFAETATGLGHAVFSLFDNAHYLHTTRDKIPMLQPALDFNEVHSHAVNHLCYPENPELLKTSKTVVLIDDEITTGNTALNIIRAIHEQYAIKDYVVLSLLDWRTKDNRGNFRKMEELLCLKIRTLSLLEGEIDVSGSSYHEQSPQNLTTDTENRESFQVIVEEQLLNLQEVVSVFSVDVNGQESASPYLKVTGRFGLSSREDQDTLPLAREIGENLKPHRAGGKTLCLGTGEFMYFPMLISAFMGEGISYHATTRSPIYPFPKPGYGIQNAFTFPCPDDEGISYYVYNIPLNYYDELYVFLEREVSLERLQPMLRVFSQLGIPRLSLVIASPVSRKTEKR</sequence>
<dbReference type="InterPro" id="IPR029057">
    <property type="entry name" value="PRTase-like"/>
</dbReference>
<dbReference type="STRING" id="768706.Desor_1259"/>
<accession>G7WEN0</accession>
<gene>
    <name evidence="3" type="ordered locus">Desor_1259</name>
</gene>
<dbReference type="PIRSF" id="PIRSF020967">
    <property type="entry name" value="UCP020967"/>
    <property type="match status" value="1"/>
</dbReference>
<dbReference type="InterPro" id="IPR022537">
    <property type="entry name" value="TRSP_dom"/>
</dbReference>
<dbReference type="Pfam" id="PF15609">
    <property type="entry name" value="PRTase_2"/>
    <property type="match status" value="1"/>
</dbReference>
<name>G7WEN0_DESOD</name>
<dbReference type="Gene3D" id="3.40.50.2020">
    <property type="match status" value="1"/>
</dbReference>
<dbReference type="Proteomes" id="UP000006346">
    <property type="component" value="Chromosome"/>
</dbReference>
<protein>
    <submittedName>
        <fullName evidence="3">Phosphoribosylpyrophosphate synthetase</fullName>
    </submittedName>
</protein>
<keyword evidence="4" id="KW-1185">Reference proteome</keyword>
<evidence type="ECO:0000313" key="3">
    <source>
        <dbReference type="EMBL" id="AET66921.1"/>
    </source>
</evidence>
<dbReference type="InterPro" id="IPR041688">
    <property type="entry name" value="PRTase_2"/>
</dbReference>
<dbReference type="KEGG" id="dor:Desor_1259"/>
<dbReference type="EMBL" id="CP003108">
    <property type="protein sequence ID" value="AET66921.1"/>
    <property type="molecule type" value="Genomic_DNA"/>
</dbReference>
<reference evidence="3 4" key="2">
    <citation type="journal article" date="2012" name="J. Bacteriol.">
        <title>Complete genome sequences of Desulfosporosinus orientis DSM765T, Desulfosporosinus youngiae DSM17734T, Desulfosporosinus meridiei DSM13257T, and Desulfosporosinus acidiphilus DSM22704T.</title>
        <authorList>
            <person name="Pester M."/>
            <person name="Brambilla E."/>
            <person name="Alazard D."/>
            <person name="Rattei T."/>
            <person name="Weinmaier T."/>
            <person name="Han J."/>
            <person name="Lucas S."/>
            <person name="Lapidus A."/>
            <person name="Cheng J.F."/>
            <person name="Goodwin L."/>
            <person name="Pitluck S."/>
            <person name="Peters L."/>
            <person name="Ovchinnikova G."/>
            <person name="Teshima H."/>
            <person name="Detter J.C."/>
            <person name="Han C.S."/>
            <person name="Tapia R."/>
            <person name="Land M.L."/>
            <person name="Hauser L."/>
            <person name="Kyrpides N.C."/>
            <person name="Ivanova N.N."/>
            <person name="Pagani I."/>
            <person name="Huntmann M."/>
            <person name="Wei C.L."/>
            <person name="Davenport K.W."/>
            <person name="Daligault H."/>
            <person name="Chain P.S."/>
            <person name="Chen A."/>
            <person name="Mavromatis K."/>
            <person name="Markowitz V."/>
            <person name="Szeto E."/>
            <person name="Mikhailova N."/>
            <person name="Pati A."/>
            <person name="Wagner M."/>
            <person name="Woyke T."/>
            <person name="Ollivier B."/>
            <person name="Klenk H.P."/>
            <person name="Spring S."/>
            <person name="Loy A."/>
        </authorList>
    </citation>
    <scope>NUCLEOTIDE SEQUENCE [LARGE SCALE GENOMIC DNA]</scope>
    <source>
        <strain evidence="4">ATCC 19365 / DSM 765 / NCIMB 8382 / VKM B-1628</strain>
    </source>
</reference>
<feature type="domain" description="Orotate phosphoribosyltransferase-like" evidence="2">
    <location>
        <begin position="39"/>
        <end position="259"/>
    </location>
</feature>
<dbReference type="Pfam" id="PF12500">
    <property type="entry name" value="TRSP"/>
    <property type="match status" value="1"/>
</dbReference>
<evidence type="ECO:0000259" key="2">
    <source>
        <dbReference type="Pfam" id="PF15609"/>
    </source>
</evidence>
<organism evidence="3 4">
    <name type="scientific">Desulfosporosinus orientis (strain ATCC 19365 / DSM 765 / NCIMB 8382 / VKM B-1628 / Singapore I)</name>
    <name type="common">Desulfotomaculum orientis</name>
    <dbReference type="NCBI Taxonomy" id="768706"/>
    <lineage>
        <taxon>Bacteria</taxon>
        <taxon>Bacillati</taxon>
        <taxon>Bacillota</taxon>
        <taxon>Clostridia</taxon>
        <taxon>Eubacteriales</taxon>
        <taxon>Desulfitobacteriaceae</taxon>
        <taxon>Desulfosporosinus</taxon>
    </lineage>
</organism>
<feature type="domain" description="TRSP" evidence="1">
    <location>
        <begin position="320"/>
        <end position="444"/>
    </location>
</feature>
<evidence type="ECO:0000313" key="4">
    <source>
        <dbReference type="Proteomes" id="UP000006346"/>
    </source>
</evidence>
<evidence type="ECO:0000259" key="1">
    <source>
        <dbReference type="Pfam" id="PF12500"/>
    </source>
</evidence>